<sequence length="137" mass="15469">ASDACLDDFPHILSSFSAFLDVMANRVTLYIFFQIMLIVWIDLACSSRLYRGTLGRARGARDVSCRESLGYTHDDMCCLKCPAGTYVKDHCMETFQRGSCEPCGFDTYTEHDNGLNQCLWCTKCRSGRSMLFSILSN</sequence>
<keyword evidence="7" id="KW-1133">Transmembrane helix</keyword>
<protein>
    <recommendedName>
        <fullName evidence="10">TNFR-Cys domain-containing protein</fullName>
    </recommendedName>
</protein>
<dbReference type="GO" id="GO:0009986">
    <property type="term" value="C:cell surface"/>
    <property type="evidence" value="ECO:0007669"/>
    <property type="project" value="TreeGrafter"/>
</dbReference>
<keyword evidence="4" id="KW-1015">Disulfide bond</keyword>
<evidence type="ECO:0000256" key="7">
    <source>
        <dbReference type="SAM" id="Phobius"/>
    </source>
</evidence>
<evidence type="ECO:0000256" key="3">
    <source>
        <dbReference type="ARBA" id="ARBA00023136"/>
    </source>
</evidence>
<evidence type="ECO:0000256" key="1">
    <source>
        <dbReference type="ARBA" id="ARBA00004370"/>
    </source>
</evidence>
<reference evidence="8" key="3">
    <citation type="submission" date="2025-09" db="UniProtKB">
        <authorList>
            <consortium name="Ensembl"/>
        </authorList>
    </citation>
    <scope>IDENTIFICATION</scope>
</reference>
<reference evidence="8 9" key="1">
    <citation type="submission" date="2020-06" db="EMBL/GenBank/DDBJ databases">
        <authorList>
            <consortium name="Wellcome Sanger Institute Data Sharing"/>
        </authorList>
    </citation>
    <scope>NUCLEOTIDE SEQUENCE [LARGE SCALE GENOMIC DNA]</scope>
</reference>
<evidence type="ECO:0000256" key="6">
    <source>
        <dbReference type="ARBA" id="ARBA00023180"/>
    </source>
</evidence>
<keyword evidence="7" id="KW-0812">Transmembrane</keyword>
<dbReference type="GO" id="GO:0036462">
    <property type="term" value="P:TRAIL-activated apoptotic signaling pathway"/>
    <property type="evidence" value="ECO:0007669"/>
    <property type="project" value="TreeGrafter"/>
</dbReference>
<keyword evidence="2" id="KW-0677">Repeat</keyword>
<keyword evidence="9" id="KW-1185">Reference proteome</keyword>
<proteinExistence type="predicted"/>
<name>A0AAY4DPN7_9TELE</name>
<organism evidence="8 9">
    <name type="scientific">Denticeps clupeoides</name>
    <name type="common">denticle herring</name>
    <dbReference type="NCBI Taxonomy" id="299321"/>
    <lineage>
        <taxon>Eukaryota</taxon>
        <taxon>Metazoa</taxon>
        <taxon>Chordata</taxon>
        <taxon>Craniata</taxon>
        <taxon>Vertebrata</taxon>
        <taxon>Euteleostomi</taxon>
        <taxon>Actinopterygii</taxon>
        <taxon>Neopterygii</taxon>
        <taxon>Teleostei</taxon>
        <taxon>Clupei</taxon>
        <taxon>Clupeiformes</taxon>
        <taxon>Denticipitoidei</taxon>
        <taxon>Denticipitidae</taxon>
        <taxon>Denticeps</taxon>
    </lineage>
</organism>
<evidence type="ECO:0000256" key="2">
    <source>
        <dbReference type="ARBA" id="ARBA00022737"/>
    </source>
</evidence>
<keyword evidence="3 7" id="KW-0472">Membrane</keyword>
<evidence type="ECO:0000256" key="4">
    <source>
        <dbReference type="ARBA" id="ARBA00023157"/>
    </source>
</evidence>
<dbReference type="GO" id="GO:0005886">
    <property type="term" value="C:plasma membrane"/>
    <property type="evidence" value="ECO:0007669"/>
    <property type="project" value="TreeGrafter"/>
</dbReference>
<dbReference type="Gene3D" id="2.10.50.10">
    <property type="entry name" value="Tumor Necrosis Factor Receptor, subunit A, domain 2"/>
    <property type="match status" value="1"/>
</dbReference>
<dbReference type="InterPro" id="IPR052491">
    <property type="entry name" value="TNFRSF10"/>
</dbReference>
<dbReference type="Proteomes" id="UP000694580">
    <property type="component" value="Chromosome 11"/>
</dbReference>
<feature type="transmembrane region" description="Helical" evidence="7">
    <location>
        <begin position="29"/>
        <end position="50"/>
    </location>
</feature>
<accession>A0AAY4DPN7</accession>
<evidence type="ECO:0000313" key="9">
    <source>
        <dbReference type="Proteomes" id="UP000694580"/>
    </source>
</evidence>
<reference evidence="8" key="2">
    <citation type="submission" date="2025-08" db="UniProtKB">
        <authorList>
            <consortium name="Ensembl"/>
        </authorList>
    </citation>
    <scope>IDENTIFICATION</scope>
</reference>
<evidence type="ECO:0000313" key="8">
    <source>
        <dbReference type="Ensembl" id="ENSDCDP00010047368.1"/>
    </source>
</evidence>
<dbReference type="SUPFAM" id="SSF57586">
    <property type="entry name" value="TNF receptor-like"/>
    <property type="match status" value="1"/>
</dbReference>
<dbReference type="PANTHER" id="PTHR46330">
    <property type="entry name" value="TUMOR NECROSIS FACTOR RECEPTOR SUPERFAMILY MEMBER 10B"/>
    <property type="match status" value="1"/>
</dbReference>
<dbReference type="Ensembl" id="ENSDCDT00010057594.1">
    <property type="protein sequence ID" value="ENSDCDP00010047368.1"/>
    <property type="gene ID" value="ENSDCDG00010028683.1"/>
</dbReference>
<dbReference type="PANTHER" id="PTHR46330:SF6">
    <property type="entry name" value="HEMATOPOIETIC DEATH RECEPTOR-RELATED"/>
    <property type="match status" value="1"/>
</dbReference>
<evidence type="ECO:0008006" key="10">
    <source>
        <dbReference type="Google" id="ProtNLM"/>
    </source>
</evidence>
<comment type="subcellular location">
    <subcellularLocation>
        <location evidence="1">Membrane</location>
    </subcellularLocation>
</comment>
<keyword evidence="6" id="KW-0325">Glycoprotein</keyword>
<dbReference type="AlphaFoldDB" id="A0AAY4DPN7"/>
<keyword evidence="5" id="KW-0675">Receptor</keyword>
<evidence type="ECO:0000256" key="5">
    <source>
        <dbReference type="ARBA" id="ARBA00023170"/>
    </source>
</evidence>
<dbReference type="GO" id="GO:0043065">
    <property type="term" value="P:positive regulation of apoptotic process"/>
    <property type="evidence" value="ECO:0007669"/>
    <property type="project" value="TreeGrafter"/>
</dbReference>